<name>A0A0H2X4V5_XANC8</name>
<organism evidence="8 9">
    <name type="scientific">Xanthomonas campestris pv. campestris (strain 8004)</name>
    <dbReference type="NCBI Taxonomy" id="314565"/>
    <lineage>
        <taxon>Bacteria</taxon>
        <taxon>Pseudomonadati</taxon>
        <taxon>Pseudomonadota</taxon>
        <taxon>Gammaproteobacteria</taxon>
        <taxon>Lysobacterales</taxon>
        <taxon>Lysobacteraceae</taxon>
        <taxon>Xanthomonas</taxon>
    </lineage>
</organism>
<gene>
    <name evidence="8" type="ordered locus">XC_1179</name>
</gene>
<accession>A0A0H2X4V5</accession>
<keyword evidence="4" id="KW-0963">Cytoplasm</keyword>
<dbReference type="InterPro" id="IPR000905">
    <property type="entry name" value="Gcp-like_dom"/>
</dbReference>
<evidence type="ECO:0000256" key="4">
    <source>
        <dbReference type="ARBA" id="ARBA00022490"/>
    </source>
</evidence>
<feature type="domain" description="Gcp-like" evidence="7">
    <location>
        <begin position="28"/>
        <end position="220"/>
    </location>
</feature>
<protein>
    <recommendedName>
        <fullName evidence="3">tRNA threonylcarbamoyladenosine biosynthesis protein TsaB</fullName>
    </recommendedName>
    <alternativeName>
        <fullName evidence="6">t(6)A37 threonylcarbamoyladenosine biosynthesis protein TsaB</fullName>
    </alternativeName>
</protein>
<dbReference type="Proteomes" id="UP000000420">
    <property type="component" value="Chromosome"/>
</dbReference>
<dbReference type="InterPro" id="IPR043129">
    <property type="entry name" value="ATPase_NBD"/>
</dbReference>
<dbReference type="GO" id="GO:0002949">
    <property type="term" value="P:tRNA threonylcarbamoyladenosine modification"/>
    <property type="evidence" value="ECO:0007669"/>
    <property type="project" value="InterPro"/>
</dbReference>
<reference evidence="8 9" key="1">
    <citation type="journal article" date="2005" name="Genome Res.">
        <title>Comparative and functional genomic analyses of the pathogenicity of phytopathogen Xanthomonas campestris pv. campestris.</title>
        <authorList>
            <person name="Qian W."/>
            <person name="Jia Y."/>
            <person name="Ren S.X."/>
            <person name="He Y.Q."/>
            <person name="Feng J.X."/>
            <person name="Lu L.F."/>
            <person name="Sun Q."/>
            <person name="Ying G."/>
            <person name="Tang D.J."/>
            <person name="Tang H."/>
            <person name="Wu W."/>
            <person name="Hao P."/>
            <person name="Wang L."/>
            <person name="Jiang B.L."/>
            <person name="Zeng S."/>
            <person name="Gu W.Y."/>
            <person name="Lu G."/>
            <person name="Rong L."/>
            <person name="Tian Y."/>
            <person name="Yao Z."/>
            <person name="Fu G."/>
            <person name="Chen B."/>
            <person name="Fang R."/>
            <person name="Qiang B."/>
            <person name="Chen Z."/>
            <person name="Zhao G.P."/>
            <person name="Tang J.L."/>
            <person name="He C."/>
        </authorList>
    </citation>
    <scope>NUCLEOTIDE SEQUENCE [LARGE SCALE GENOMIC DNA]</scope>
    <source>
        <strain evidence="8 9">8004</strain>
    </source>
</reference>
<dbReference type="NCBIfam" id="TIGR03725">
    <property type="entry name" value="T6A_YeaZ"/>
    <property type="match status" value="1"/>
</dbReference>
<dbReference type="CDD" id="cd24032">
    <property type="entry name" value="ASKHA_NBD_TsaB"/>
    <property type="match status" value="1"/>
</dbReference>
<evidence type="ECO:0000256" key="2">
    <source>
        <dbReference type="ARBA" id="ARBA00010493"/>
    </source>
</evidence>
<evidence type="ECO:0000259" key="7">
    <source>
        <dbReference type="Pfam" id="PF00814"/>
    </source>
</evidence>
<dbReference type="HOGENOM" id="CLU_064886_2_0_6"/>
<dbReference type="Pfam" id="PF00814">
    <property type="entry name" value="TsaD"/>
    <property type="match status" value="1"/>
</dbReference>
<evidence type="ECO:0000313" key="8">
    <source>
        <dbReference type="EMBL" id="AAY48249.1"/>
    </source>
</evidence>
<dbReference type="EMBL" id="CP000050">
    <property type="protein sequence ID" value="AAY48249.1"/>
    <property type="molecule type" value="Genomic_DNA"/>
</dbReference>
<proteinExistence type="inferred from homology"/>
<keyword evidence="5" id="KW-0819">tRNA processing</keyword>
<evidence type="ECO:0000313" key="9">
    <source>
        <dbReference type="Proteomes" id="UP000000420"/>
    </source>
</evidence>
<dbReference type="GO" id="GO:0005829">
    <property type="term" value="C:cytosol"/>
    <property type="evidence" value="ECO:0007669"/>
    <property type="project" value="TreeGrafter"/>
</dbReference>
<comment type="subcellular location">
    <subcellularLocation>
        <location evidence="1">Cytoplasm</location>
    </subcellularLocation>
</comment>
<dbReference type="KEGG" id="xcb:XC_1179"/>
<dbReference type="RefSeq" id="WP_011269579.1">
    <property type="nucleotide sequence ID" value="NC_007086.1"/>
</dbReference>
<dbReference type="InterPro" id="IPR022496">
    <property type="entry name" value="T6A_TsaB"/>
</dbReference>
<comment type="similarity">
    <text evidence="2">Belongs to the KAE1 / TsaD family. TsaB subfamily.</text>
</comment>
<evidence type="ECO:0000256" key="1">
    <source>
        <dbReference type="ARBA" id="ARBA00004496"/>
    </source>
</evidence>
<dbReference type="AlphaFoldDB" id="A0A0H2X4V5"/>
<dbReference type="Gene3D" id="3.30.420.40">
    <property type="match status" value="2"/>
</dbReference>
<evidence type="ECO:0000256" key="5">
    <source>
        <dbReference type="ARBA" id="ARBA00022694"/>
    </source>
</evidence>
<sequence length="239" mass="24894">MKILAFETSTEACSVALHVDGAVRERFELAPRRHAELALPWAEQLLAEAGISRRQLDAIAVGRGPGAFTGVRLAIGIVQGIALALDLPVLAISTLQVLALRAPAEASHVLACIDARMGEVYAGLFERQGEALLTLGSEVVCAPEAVLLPQSTPQWAGVGTGLAAGEMPLQQRFAGRLSSVDAAALPHAADLLTLALPAALRGEGVAPERVEPAYLRDNVALTLVEQQAARAAKAAAVPR</sequence>
<dbReference type="PANTHER" id="PTHR11735:SF11">
    <property type="entry name" value="TRNA THREONYLCARBAMOYLADENOSINE BIOSYNTHESIS PROTEIN TSAB"/>
    <property type="match status" value="1"/>
</dbReference>
<evidence type="ECO:0000256" key="3">
    <source>
        <dbReference type="ARBA" id="ARBA00019012"/>
    </source>
</evidence>
<dbReference type="FunFam" id="3.30.420.40:FF:000097">
    <property type="entry name" value="tRNA threonylcarbamoyladenosine biosynthesis protein TsaB"/>
    <property type="match status" value="1"/>
</dbReference>
<dbReference type="SUPFAM" id="SSF53067">
    <property type="entry name" value="Actin-like ATPase domain"/>
    <property type="match status" value="2"/>
</dbReference>
<evidence type="ECO:0000256" key="6">
    <source>
        <dbReference type="ARBA" id="ARBA00032446"/>
    </source>
</evidence>
<dbReference type="PANTHER" id="PTHR11735">
    <property type="entry name" value="TRNA N6-ADENOSINE THREONYLCARBAMOYLTRANSFERASE"/>
    <property type="match status" value="1"/>
</dbReference>